<evidence type="ECO:0000313" key="1">
    <source>
        <dbReference type="EMBL" id="USD20200.1"/>
    </source>
</evidence>
<keyword evidence="2" id="KW-1185">Reference proteome</keyword>
<organism evidence="1 2">
    <name type="scientific">Microbulbifer variabilis</name>
    <dbReference type="NCBI Taxonomy" id="266805"/>
    <lineage>
        <taxon>Bacteria</taxon>
        <taxon>Pseudomonadati</taxon>
        <taxon>Pseudomonadota</taxon>
        <taxon>Gammaproteobacteria</taxon>
        <taxon>Cellvibrionales</taxon>
        <taxon>Microbulbiferaceae</taxon>
        <taxon>Microbulbifer</taxon>
    </lineage>
</organism>
<name>A0ABY4V7F4_9GAMM</name>
<protein>
    <submittedName>
        <fullName evidence="1">Uncharacterized protein</fullName>
    </submittedName>
</protein>
<evidence type="ECO:0000313" key="2">
    <source>
        <dbReference type="Proteomes" id="UP001055658"/>
    </source>
</evidence>
<gene>
    <name evidence="1" type="ORF">MJO52_14055</name>
</gene>
<reference evidence="1" key="1">
    <citation type="submission" date="2022-02" db="EMBL/GenBank/DDBJ databases">
        <title>Coral-associated bacteria.</title>
        <authorList>
            <person name="Tang K."/>
            <person name="Wang X."/>
        </authorList>
    </citation>
    <scope>NUCLEOTIDE SEQUENCE</scope>
    <source>
        <strain evidence="1">SCSIO 43006</strain>
    </source>
</reference>
<accession>A0ABY4V7F4</accession>
<dbReference type="RefSeq" id="WP_252082355.1">
    <property type="nucleotide sequence ID" value="NZ_CP092418.1"/>
</dbReference>
<dbReference type="EMBL" id="CP092418">
    <property type="protein sequence ID" value="USD20200.1"/>
    <property type="molecule type" value="Genomic_DNA"/>
</dbReference>
<sequence length="146" mass="17244">MKLSQLLLGARKFASQTRILKVLKSSEYFDHSSENIKEVTLLLIFKTSTQRSWLAFSNHKIYFILDDLSRELPEVRWRRIRQNIISNNRITLDLKLEEFTENTGRVNIGRMNKGFLYSKSLFLNEGIKKMIFKLIQEKMLNVACKN</sequence>
<dbReference type="Proteomes" id="UP001055658">
    <property type="component" value="Chromosome"/>
</dbReference>
<proteinExistence type="predicted"/>